<dbReference type="Proteomes" id="UP000054549">
    <property type="component" value="Unassembled WGS sequence"/>
</dbReference>
<dbReference type="HOGENOM" id="CLU_003292_2_3_1"/>
<dbReference type="GO" id="GO:0003677">
    <property type="term" value="F:DNA binding"/>
    <property type="evidence" value="ECO:0007669"/>
    <property type="project" value="UniProtKB-KW"/>
</dbReference>
<sequence length="384" mass="42622">MGRTEASGRLKGQVVRNTRQASQARTSGDTYIAQQAPPSMVHTIDTTTHTLPRKTEVPIPQAVSDALTLAWAPATRWRYDVSVREFIRFCDDQRVDAEDRLPASEMLLAMFAASLIGQVAGATIGHKLSAVRAWHIQNNKPWNGSVLLQHVLKGATNATPGTAIQARRQPVTVGMLEELYTHLDLASHLDAAVFAVATIAFYSQLRVGEICTSKEEYTAFNKATSPSRKHLLPPHTPAGSRMLQLPWTKVKRTKGEEVAVCRQAGITDPIAALERHMQLNEIADDDTALASYCTLRGRRKLLTMSKFVKRCNEIWLAAGRQRHSAHCFRIGGTTHYLLQGVNPDVVRMMGRWSSDAFMRYWRQLDVVATVHTELLHGGHQSTAS</sequence>
<reference evidence="4 5" key="1">
    <citation type="submission" date="2014-04" db="EMBL/GenBank/DDBJ databases">
        <title>Evolutionary Origins and Diversification of the Mycorrhizal Mutualists.</title>
        <authorList>
            <consortium name="DOE Joint Genome Institute"/>
            <consortium name="Mycorrhizal Genomics Consortium"/>
            <person name="Kohler A."/>
            <person name="Kuo A."/>
            <person name="Nagy L.G."/>
            <person name="Floudas D."/>
            <person name="Copeland A."/>
            <person name="Barry K.W."/>
            <person name="Cichocki N."/>
            <person name="Veneault-Fourrey C."/>
            <person name="LaButti K."/>
            <person name="Lindquist E.A."/>
            <person name="Lipzen A."/>
            <person name="Lundell T."/>
            <person name="Morin E."/>
            <person name="Murat C."/>
            <person name="Riley R."/>
            <person name="Ohm R."/>
            <person name="Sun H."/>
            <person name="Tunlid A."/>
            <person name="Henrissat B."/>
            <person name="Grigoriev I.V."/>
            <person name="Hibbett D.S."/>
            <person name="Martin F."/>
        </authorList>
    </citation>
    <scope>NUCLEOTIDE SEQUENCE [LARGE SCALE GENOMIC DNA]</scope>
    <source>
        <strain evidence="4 5">Koide BX008</strain>
    </source>
</reference>
<dbReference type="STRING" id="946122.A0A0C2S4L4"/>
<dbReference type="SUPFAM" id="SSF56349">
    <property type="entry name" value="DNA breaking-rejoining enzymes"/>
    <property type="match status" value="1"/>
</dbReference>
<dbReference type="EMBL" id="KN818363">
    <property type="protein sequence ID" value="KIL57635.1"/>
    <property type="molecule type" value="Genomic_DNA"/>
</dbReference>
<dbReference type="GO" id="GO:0006310">
    <property type="term" value="P:DNA recombination"/>
    <property type="evidence" value="ECO:0007669"/>
    <property type="project" value="UniProtKB-KW"/>
</dbReference>
<dbReference type="SUPFAM" id="SSF47823">
    <property type="entry name" value="lambda integrase-like, N-terminal domain"/>
    <property type="match status" value="1"/>
</dbReference>
<dbReference type="InterPro" id="IPR010998">
    <property type="entry name" value="Integrase_recombinase_N"/>
</dbReference>
<dbReference type="InterPro" id="IPR052925">
    <property type="entry name" value="Phage_Integrase-like_Recomb"/>
</dbReference>
<organism evidence="4 5">
    <name type="scientific">Amanita muscaria (strain Koide BX008)</name>
    <dbReference type="NCBI Taxonomy" id="946122"/>
    <lineage>
        <taxon>Eukaryota</taxon>
        <taxon>Fungi</taxon>
        <taxon>Dikarya</taxon>
        <taxon>Basidiomycota</taxon>
        <taxon>Agaricomycotina</taxon>
        <taxon>Agaricomycetes</taxon>
        <taxon>Agaricomycetidae</taxon>
        <taxon>Agaricales</taxon>
        <taxon>Pluteineae</taxon>
        <taxon>Amanitaceae</taxon>
        <taxon>Amanita</taxon>
    </lineage>
</organism>
<dbReference type="GO" id="GO:0015074">
    <property type="term" value="P:DNA integration"/>
    <property type="evidence" value="ECO:0007669"/>
    <property type="project" value="InterPro"/>
</dbReference>
<dbReference type="InterPro" id="IPR013762">
    <property type="entry name" value="Integrase-like_cat_sf"/>
</dbReference>
<dbReference type="Gene3D" id="1.10.150.130">
    <property type="match status" value="1"/>
</dbReference>
<protein>
    <recommendedName>
        <fullName evidence="6">Tyr recombinase domain-containing protein</fullName>
    </recommendedName>
</protein>
<dbReference type="InParanoid" id="A0A0C2S4L4"/>
<keyword evidence="1" id="KW-0238">DNA-binding</keyword>
<evidence type="ECO:0000313" key="5">
    <source>
        <dbReference type="Proteomes" id="UP000054549"/>
    </source>
</evidence>
<feature type="compositionally biased region" description="Polar residues" evidence="3">
    <location>
        <begin position="15"/>
        <end position="29"/>
    </location>
</feature>
<gene>
    <name evidence="4" type="ORF">M378DRAFT_16142</name>
</gene>
<dbReference type="InterPro" id="IPR011010">
    <property type="entry name" value="DNA_brk_join_enz"/>
</dbReference>
<evidence type="ECO:0000256" key="3">
    <source>
        <dbReference type="SAM" id="MobiDB-lite"/>
    </source>
</evidence>
<feature type="region of interest" description="Disordered" evidence="3">
    <location>
        <begin position="1"/>
        <end position="29"/>
    </location>
</feature>
<dbReference type="AlphaFoldDB" id="A0A0C2S4L4"/>
<accession>A0A0C2S4L4</accession>
<evidence type="ECO:0000256" key="1">
    <source>
        <dbReference type="ARBA" id="ARBA00023125"/>
    </source>
</evidence>
<name>A0A0C2S4L4_AMAMK</name>
<evidence type="ECO:0008006" key="6">
    <source>
        <dbReference type="Google" id="ProtNLM"/>
    </source>
</evidence>
<evidence type="ECO:0000313" key="4">
    <source>
        <dbReference type="EMBL" id="KIL57635.1"/>
    </source>
</evidence>
<dbReference type="PANTHER" id="PTHR34605">
    <property type="entry name" value="PHAGE_INTEGRASE DOMAIN-CONTAINING PROTEIN"/>
    <property type="match status" value="1"/>
</dbReference>
<dbReference type="Gene3D" id="1.10.443.10">
    <property type="entry name" value="Intergrase catalytic core"/>
    <property type="match status" value="1"/>
</dbReference>
<evidence type="ECO:0000256" key="2">
    <source>
        <dbReference type="ARBA" id="ARBA00023172"/>
    </source>
</evidence>
<dbReference type="OrthoDB" id="3254696at2759"/>
<dbReference type="PANTHER" id="PTHR34605:SF3">
    <property type="entry name" value="P CELL-TYPE AGGLUTINATION PROTEIN MAP4-LIKE-RELATED"/>
    <property type="match status" value="1"/>
</dbReference>
<keyword evidence="2" id="KW-0233">DNA recombination</keyword>
<keyword evidence="5" id="KW-1185">Reference proteome</keyword>
<proteinExistence type="predicted"/>